<dbReference type="InterPro" id="IPR054363">
    <property type="entry name" value="GH95_cat"/>
</dbReference>
<dbReference type="PANTHER" id="PTHR31084">
    <property type="entry name" value="ALPHA-L-FUCOSIDASE 2"/>
    <property type="match status" value="1"/>
</dbReference>
<dbReference type="InterPro" id="IPR016518">
    <property type="entry name" value="Alpha-L-fucosidase"/>
</dbReference>
<dbReference type="InterPro" id="IPR012341">
    <property type="entry name" value="6hp_glycosidase-like_sf"/>
</dbReference>
<feature type="domain" description="Alpha fucosidase A-like C-terminal" evidence="2">
    <location>
        <begin position="679"/>
        <end position="738"/>
    </location>
</feature>
<dbReference type="InterPro" id="IPR049053">
    <property type="entry name" value="AFCA-like_C"/>
</dbReference>
<gene>
    <name evidence="4" type="ORF">N7456_008925</name>
</gene>
<proteinExistence type="predicted"/>
<evidence type="ECO:0000313" key="4">
    <source>
        <dbReference type="EMBL" id="KAJ5093064.1"/>
    </source>
</evidence>
<protein>
    <submittedName>
        <fullName evidence="4">Alpha-L-fucosidase</fullName>
    </submittedName>
</protein>
<dbReference type="OrthoDB" id="2848340at2759"/>
<feature type="domain" description="Glycosyl hydrolase family 95 N-terminal" evidence="1">
    <location>
        <begin position="4"/>
        <end position="256"/>
    </location>
</feature>
<dbReference type="InterPro" id="IPR027414">
    <property type="entry name" value="GH95_N_dom"/>
</dbReference>
<dbReference type="InterPro" id="IPR008928">
    <property type="entry name" value="6-hairpin_glycosidase_sf"/>
</dbReference>
<reference evidence="4" key="2">
    <citation type="journal article" date="2023" name="IMA Fungus">
        <title>Comparative genomic study of the Penicillium genus elucidates a diverse pangenome and 15 lateral gene transfer events.</title>
        <authorList>
            <person name="Petersen C."/>
            <person name="Sorensen T."/>
            <person name="Nielsen M.R."/>
            <person name="Sondergaard T.E."/>
            <person name="Sorensen J.L."/>
            <person name="Fitzpatrick D.A."/>
            <person name="Frisvad J.C."/>
            <person name="Nielsen K.L."/>
        </authorList>
    </citation>
    <scope>NUCLEOTIDE SEQUENCE</scope>
    <source>
        <strain evidence="4">IBT 30069</strain>
    </source>
</reference>
<organism evidence="4 5">
    <name type="scientific">Penicillium angulare</name>
    <dbReference type="NCBI Taxonomy" id="116970"/>
    <lineage>
        <taxon>Eukaryota</taxon>
        <taxon>Fungi</taxon>
        <taxon>Dikarya</taxon>
        <taxon>Ascomycota</taxon>
        <taxon>Pezizomycotina</taxon>
        <taxon>Eurotiomycetes</taxon>
        <taxon>Eurotiomycetidae</taxon>
        <taxon>Eurotiales</taxon>
        <taxon>Aspergillaceae</taxon>
        <taxon>Penicillium</taxon>
    </lineage>
</organism>
<dbReference type="Pfam" id="PF14498">
    <property type="entry name" value="Glyco_hyd_65N_2"/>
    <property type="match status" value="1"/>
</dbReference>
<evidence type="ECO:0000259" key="3">
    <source>
        <dbReference type="Pfam" id="PF22124"/>
    </source>
</evidence>
<evidence type="ECO:0000313" key="5">
    <source>
        <dbReference type="Proteomes" id="UP001149165"/>
    </source>
</evidence>
<dbReference type="SUPFAM" id="SSF48208">
    <property type="entry name" value="Six-hairpin glycosidases"/>
    <property type="match status" value="1"/>
</dbReference>
<dbReference type="PANTHER" id="PTHR31084:SF18">
    <property type="entry name" value="GLYCOSYL HYDROLASE FAMILY 95 N-TERMINAL DOMAIN-CONTAINING PROTEIN"/>
    <property type="match status" value="1"/>
</dbReference>
<dbReference type="Pfam" id="PF21307">
    <property type="entry name" value="Glyco_hydro_95_C"/>
    <property type="match status" value="1"/>
</dbReference>
<dbReference type="Pfam" id="PF22124">
    <property type="entry name" value="Glyco_hydro_95_cat"/>
    <property type="match status" value="1"/>
</dbReference>
<comment type="caution">
    <text evidence="4">The sequence shown here is derived from an EMBL/GenBank/DDBJ whole genome shotgun (WGS) entry which is preliminary data.</text>
</comment>
<dbReference type="Proteomes" id="UP001149165">
    <property type="component" value="Unassembled WGS sequence"/>
</dbReference>
<keyword evidence="5" id="KW-1185">Reference proteome</keyword>
<dbReference type="GO" id="GO:0004560">
    <property type="term" value="F:alpha-L-fucosidase activity"/>
    <property type="evidence" value="ECO:0007669"/>
    <property type="project" value="InterPro"/>
</dbReference>
<evidence type="ECO:0000259" key="2">
    <source>
        <dbReference type="Pfam" id="PF21307"/>
    </source>
</evidence>
<accession>A0A9W9F3X1</accession>
<dbReference type="PIRSF" id="PIRSF007663">
    <property type="entry name" value="UCP007663"/>
    <property type="match status" value="1"/>
</dbReference>
<dbReference type="AlphaFoldDB" id="A0A9W9F3X1"/>
<feature type="domain" description="Glycosyl hydrolase family 95 catalytic" evidence="3">
    <location>
        <begin position="282"/>
        <end position="677"/>
    </location>
</feature>
<dbReference type="FunFam" id="1.50.10.10:FF:000028">
    <property type="entry name" value="Alpha-L-fucosidase 2"/>
    <property type="match status" value="1"/>
</dbReference>
<dbReference type="EMBL" id="JAPQKH010000006">
    <property type="protein sequence ID" value="KAJ5093064.1"/>
    <property type="molecule type" value="Genomic_DNA"/>
</dbReference>
<dbReference type="GO" id="GO:0005975">
    <property type="term" value="P:carbohydrate metabolic process"/>
    <property type="evidence" value="ECO:0007669"/>
    <property type="project" value="InterPro"/>
</dbReference>
<name>A0A9W9F3X1_9EURO</name>
<dbReference type="Gene3D" id="1.50.10.10">
    <property type="match status" value="1"/>
</dbReference>
<reference evidence="4" key="1">
    <citation type="submission" date="2022-11" db="EMBL/GenBank/DDBJ databases">
        <authorList>
            <person name="Petersen C."/>
        </authorList>
    </citation>
    <scope>NUCLEOTIDE SEQUENCE</scope>
    <source>
        <strain evidence="4">IBT 30069</strain>
    </source>
</reference>
<evidence type="ECO:0000259" key="1">
    <source>
        <dbReference type="Pfam" id="PF14498"/>
    </source>
</evidence>
<sequence>MSELWYQQPAATWEEALPLGNGRLGAMVHGRTDTEMIQLNESTVWFGGPQQRTPEDALSNLPALREAIRQGNHTEAERLATTYFFSNPASQRHYEPLGNLFLDFEHKPEQVTNYRRSLDLTKGVSHVNYDYANVHYDRQMIATDEPSALIMRVRSSAKSRFLLRLTRMSDLEYESQEYHDWVQTVGENPLSRALGRKENTITMHVTPGGKGSNRACCIVHVQTIDQDRKGKVTNAGKNLIVNSDDTIIYIVARTSVASENYESKAEWDLSTLGQTPDFVWYRRVQRNQKIWDRMHLELEPDSADIPTDKRLIARDPGLVALYHNYSRYMLMSCSYEGNSAYPLPANLQGIWNPSFHPAWGCRFTININLQMNYWSANVCNLSECELPLFTHLSRLAINGKNTAQKMYGCRGWTAHSNTDIWADTDPVDRWMPGTLWPLGGAWLCCHIWEHFQFTGEQNTLRKYFWILRGCVEFLLDFLIVDSQGKYLVTCPSLSPENSYRDKKGQKGVFCEGSTIDIQIINAVLRDFESTTTQLKIDDSLLPQVREARARLPPLIISQNGYLQEWAEDHEEVEPGHRHTSHLWGLYPGNTITPEKTPELAVACRETLRRRAEHGGGHTGWSRAWLINLFARLQDAGECQKHLGLLLEKSTLPNLFDSHPPFQIDGNFGGAAGIVEMLVQSHEPGVIRLLPACPSDWTGKIHGVRARGGFELSFQFENGCIVGEVLICSLRGEEATVVFPGERGFRKFIEQGGSYRIRPEEYVR</sequence>